<evidence type="ECO:0000313" key="2">
    <source>
        <dbReference type="Proteomes" id="UP000238565"/>
    </source>
</evidence>
<sequence>MNINKITITIVLSILTIISCNKVETQKIKSGNTVEKNTISSTNQEKLALEKSTKEEETIIHPFEVVHVSATEKQIDSLTQGLDEEDYSIVTDDAYYYTAQAQKYLDSMKIKTINVDAGKRVIFVSKTGKKYPYKTKVTISEFILFNGESKPEVADMVSIHKHIEKLYKRAK</sequence>
<accession>A0A2S7I2E0</accession>
<protein>
    <recommendedName>
        <fullName evidence="3">Lipoprotein</fullName>
    </recommendedName>
</protein>
<gene>
    <name evidence="1" type="ORF">C3729_11270</name>
</gene>
<evidence type="ECO:0000313" key="1">
    <source>
        <dbReference type="EMBL" id="PPZ90748.1"/>
    </source>
</evidence>
<dbReference type="AlphaFoldDB" id="A0A2S7I2E0"/>
<comment type="caution">
    <text evidence="1">The sequence shown here is derived from an EMBL/GenBank/DDBJ whole genome shotgun (WGS) entry which is preliminary data.</text>
</comment>
<dbReference type="RefSeq" id="WP_104794248.1">
    <property type="nucleotide sequence ID" value="NZ_PTPZ01000008.1"/>
</dbReference>
<organism evidence="1 2">
    <name type="scientific">Cloacibacterium normanense</name>
    <dbReference type="NCBI Taxonomy" id="237258"/>
    <lineage>
        <taxon>Bacteria</taxon>
        <taxon>Pseudomonadati</taxon>
        <taxon>Bacteroidota</taxon>
        <taxon>Flavobacteriia</taxon>
        <taxon>Flavobacteriales</taxon>
        <taxon>Weeksellaceae</taxon>
    </lineage>
</organism>
<name>A0A2S7I2E0_9FLAO</name>
<evidence type="ECO:0008006" key="3">
    <source>
        <dbReference type="Google" id="ProtNLM"/>
    </source>
</evidence>
<reference evidence="1 2" key="1">
    <citation type="submission" date="2018-02" db="EMBL/GenBank/DDBJ databases">
        <title>Draft genome sequence of bacterial isolates from marine environment.</title>
        <authorList>
            <person name="Singh S.K."/>
            <person name="Hill R."/>
            <person name="Major S."/>
            <person name="Cai H."/>
            <person name="Li Y."/>
        </authorList>
    </citation>
    <scope>NUCLEOTIDE SEQUENCE [LARGE SCALE GENOMIC DNA]</scope>
    <source>
        <strain evidence="1 2">IMET F</strain>
    </source>
</reference>
<dbReference type="PROSITE" id="PS51257">
    <property type="entry name" value="PROKAR_LIPOPROTEIN"/>
    <property type="match status" value="1"/>
</dbReference>
<dbReference type="Proteomes" id="UP000238565">
    <property type="component" value="Unassembled WGS sequence"/>
</dbReference>
<proteinExistence type="predicted"/>
<dbReference type="EMBL" id="PTPZ01000008">
    <property type="protein sequence ID" value="PPZ90748.1"/>
    <property type="molecule type" value="Genomic_DNA"/>
</dbReference>